<dbReference type="OrthoDB" id="5946976at2759"/>
<evidence type="ECO:0000313" key="3">
    <source>
        <dbReference type="Proteomes" id="UP000270094"/>
    </source>
</evidence>
<feature type="signal peptide" evidence="1">
    <location>
        <begin position="1"/>
        <end position="20"/>
    </location>
</feature>
<reference evidence="2 3" key="1">
    <citation type="submission" date="2018-11" db="EMBL/GenBank/DDBJ databases">
        <authorList>
            <consortium name="Pathogen Informatics"/>
        </authorList>
    </citation>
    <scope>NUCLEOTIDE SEQUENCE [LARGE SCALE GENOMIC DNA]</scope>
</reference>
<feature type="chain" id="PRO_5018128160" evidence="1">
    <location>
        <begin position="21"/>
        <end position="149"/>
    </location>
</feature>
<proteinExistence type="predicted"/>
<evidence type="ECO:0000256" key="1">
    <source>
        <dbReference type="SAM" id="SignalP"/>
    </source>
</evidence>
<evidence type="ECO:0000313" key="2">
    <source>
        <dbReference type="EMBL" id="VDM67043.1"/>
    </source>
</evidence>
<protein>
    <submittedName>
        <fullName evidence="2">Uncharacterized protein</fullName>
    </submittedName>
</protein>
<keyword evidence="1" id="KW-0732">Signal</keyword>
<name>A0A3P7IGP2_STRVU</name>
<dbReference type="Proteomes" id="UP000270094">
    <property type="component" value="Unassembled WGS sequence"/>
</dbReference>
<dbReference type="AlphaFoldDB" id="A0A3P7IGP2"/>
<organism evidence="2 3">
    <name type="scientific">Strongylus vulgaris</name>
    <name type="common">Blood worm</name>
    <dbReference type="NCBI Taxonomy" id="40348"/>
    <lineage>
        <taxon>Eukaryota</taxon>
        <taxon>Metazoa</taxon>
        <taxon>Ecdysozoa</taxon>
        <taxon>Nematoda</taxon>
        <taxon>Chromadorea</taxon>
        <taxon>Rhabditida</taxon>
        <taxon>Rhabditina</taxon>
        <taxon>Rhabditomorpha</taxon>
        <taxon>Strongyloidea</taxon>
        <taxon>Strongylidae</taxon>
        <taxon>Strongylus</taxon>
    </lineage>
</organism>
<dbReference type="EMBL" id="UYYB01004422">
    <property type="protein sequence ID" value="VDM67043.1"/>
    <property type="molecule type" value="Genomic_DNA"/>
</dbReference>
<sequence>MPSLLLLLTFVVKQVAYSSGQSLVQYELSDLWKTRGINDVYLFPTLTSTIYPGFVGFKRESGSSHIHLTADEILGYESKWVKATQIKSVCSYIYMGSVFYVVNTDAANDRMVEISLNLTMAELEMVTVEMLEKKMKPSHICRGADGHFQ</sequence>
<gene>
    <name evidence="2" type="ORF">SVUK_LOCUS2041</name>
</gene>
<keyword evidence="3" id="KW-1185">Reference proteome</keyword>
<accession>A0A3P7IGP2</accession>